<gene>
    <name evidence="2" type="ORF">Pla111_04630</name>
</gene>
<comment type="caution">
    <text evidence="2">The sequence shown here is derived from an EMBL/GenBank/DDBJ whole genome shotgun (WGS) entry which is preliminary data.</text>
</comment>
<dbReference type="InterPro" id="IPR038177">
    <property type="entry name" value="IAT_beta_sf"/>
</dbReference>
<accession>A0A5C5WCN8</accession>
<dbReference type="AlphaFoldDB" id="A0A5C5WCN8"/>
<organism evidence="2 3">
    <name type="scientific">Botrimarina hoheduenensis</name>
    <dbReference type="NCBI Taxonomy" id="2528000"/>
    <lineage>
        <taxon>Bacteria</taxon>
        <taxon>Pseudomonadati</taxon>
        <taxon>Planctomycetota</taxon>
        <taxon>Planctomycetia</taxon>
        <taxon>Pirellulales</taxon>
        <taxon>Lacipirellulaceae</taxon>
        <taxon>Botrimarina</taxon>
    </lineage>
</organism>
<dbReference type="Proteomes" id="UP000318995">
    <property type="component" value="Unassembled WGS sequence"/>
</dbReference>
<protein>
    <recommendedName>
        <fullName evidence="4">Inverse autotransporter beta-domain domain-containing protein</fullName>
    </recommendedName>
</protein>
<keyword evidence="3" id="KW-1185">Reference proteome</keyword>
<dbReference type="OrthoDB" id="245699at2"/>
<sequence precursor="true">MVATGPSALDRSLALMSLFASLLSISVASAAELDLPPGLSGGGDITQAYATEGYVDDGRLLATPNAQPLGAEGVVMGGGPMSVSSGGSYFNPTLGSHIRARYNTRSYGQEDGNLDLGTMGLWEMADGFGFFDGQVTLNDEQNVGYNLGLGYRWLTLPVFPNSVDSQKIAGVSIWADGQGVDAQNFFPQVGVSLELLGDRIDLRANGYIPVGPSHRDRDFVPVTGSLEYTQNFIALSTLGIRDTPLTVGEVEAAGRIADLDAWLFGGVYAFDGGPYSEVGGKIGLRGYATHDLLLSIAITNDDLFDTNAIFSATWFIGRTRSNNCPSGVLEDRFREPVLRNDYVAMHTGQVSGSGDALTDTNGDLIRMVHVNSSAAAGGDGTFENPLNALDTIKANSLENDIVLVTSGSDFSGQMAMLQDGQRFIGEGGGNAFSIGTTQFGTIDLPETSTGASAGAAPIIRDAAAQAVLLADGNTVSNFNFINNATAVGSDATNGSVGAILNQLTIAGSTVAALDFDTTDGVYDIQNTTITGGTGPAVRVVDTIGGSIQMGATTSITDVAGNAVEIDNNDGTVVIGSDITTTGVSGGTVSINNNKDTVQVSGDIQSNNASALLVTSSDAQITTSGAISSTGTGDTVSITDAGDGVATSAAISINGTVSNDAGGSVVVINGGDDAITFNDDVTDAGTGISITDRDAGQVRFTAATDIDTQAGATQAVLINNNNASSQVAFTGGLSITAAGTTNGFIAGAIGMDPGSVTVAGTGVTNEITTADGRTLEIIGGTSTGGVNFNTVTSTNGSANTINVDAFAGQVNIDGGSVTTNGVSVRARDTSIDLDGVDLENTAAGTVADIDFSTNTTARTVRIANGDLNGGDIDIDSASTAGGIVTLDTLNTGGGIGAISLDTTAAASGNVSVVGNNLTMAGAATADIAGAGNGSVTLTDVTGITGGVYNSTGDGNVTASYTRVTGTGNVLVATTGEGNGTLTATQLNTGGTVSVSSAAGQNSDLTVNMNNSGNTTAFGAITVNDLGTGSVSATFNNSSASSIDFDSAQTGAATLAVNDGAYTGNITADAIGTGNFNASVTNGTQITNGRIRFNGINAGSVDYEVTGLTYTNAAASTLPALDLVLGGSVTTADVTVSNNTISQGLDGNAFSLDINAGSSVDFQLSGNTFTNDNVTDQTALIDVGSNTTLNATISNNLFTNINVGGPEFLLDNSGVSTTRLALSGNGDTSAAMIFNNDNGASNFQVRGVNAVGVDAANDANVTFDTDTTFDPTLVVPTP</sequence>
<dbReference type="RefSeq" id="WP_146570952.1">
    <property type="nucleotide sequence ID" value="NZ_SJPH01000001.1"/>
</dbReference>
<dbReference type="Gene3D" id="2.40.160.160">
    <property type="entry name" value="Inverse autotransporter, beta-domain"/>
    <property type="match status" value="1"/>
</dbReference>
<feature type="chain" id="PRO_5022733749" description="Inverse autotransporter beta-domain domain-containing protein" evidence="1">
    <location>
        <begin position="31"/>
        <end position="1276"/>
    </location>
</feature>
<feature type="signal peptide" evidence="1">
    <location>
        <begin position="1"/>
        <end position="30"/>
    </location>
</feature>
<evidence type="ECO:0008006" key="4">
    <source>
        <dbReference type="Google" id="ProtNLM"/>
    </source>
</evidence>
<evidence type="ECO:0000256" key="1">
    <source>
        <dbReference type="SAM" id="SignalP"/>
    </source>
</evidence>
<evidence type="ECO:0000313" key="3">
    <source>
        <dbReference type="Proteomes" id="UP000318995"/>
    </source>
</evidence>
<dbReference type="EMBL" id="SJPH01000001">
    <property type="protein sequence ID" value="TWT48688.1"/>
    <property type="molecule type" value="Genomic_DNA"/>
</dbReference>
<keyword evidence="1" id="KW-0732">Signal</keyword>
<reference evidence="2 3" key="1">
    <citation type="submission" date="2019-02" db="EMBL/GenBank/DDBJ databases">
        <title>Deep-cultivation of Planctomycetes and their phenomic and genomic characterization uncovers novel biology.</title>
        <authorList>
            <person name="Wiegand S."/>
            <person name="Jogler M."/>
            <person name="Boedeker C."/>
            <person name="Pinto D."/>
            <person name="Vollmers J."/>
            <person name="Rivas-Marin E."/>
            <person name="Kohn T."/>
            <person name="Peeters S.H."/>
            <person name="Heuer A."/>
            <person name="Rast P."/>
            <person name="Oberbeckmann S."/>
            <person name="Bunk B."/>
            <person name="Jeske O."/>
            <person name="Meyerdierks A."/>
            <person name="Storesund J.E."/>
            <person name="Kallscheuer N."/>
            <person name="Luecker S."/>
            <person name="Lage O.M."/>
            <person name="Pohl T."/>
            <person name="Merkel B.J."/>
            <person name="Hornburger P."/>
            <person name="Mueller R.-W."/>
            <person name="Bruemmer F."/>
            <person name="Labrenz M."/>
            <person name="Spormann A.M."/>
            <person name="Op Den Camp H."/>
            <person name="Overmann J."/>
            <person name="Amann R."/>
            <person name="Jetten M.S.M."/>
            <person name="Mascher T."/>
            <person name="Medema M.H."/>
            <person name="Devos D.P."/>
            <person name="Kaster A.-K."/>
            <person name="Ovreas L."/>
            <person name="Rohde M."/>
            <person name="Galperin M.Y."/>
            <person name="Jogler C."/>
        </authorList>
    </citation>
    <scope>NUCLEOTIDE SEQUENCE [LARGE SCALE GENOMIC DNA]</scope>
    <source>
        <strain evidence="2 3">Pla111</strain>
    </source>
</reference>
<proteinExistence type="predicted"/>
<name>A0A5C5WCN8_9BACT</name>
<evidence type="ECO:0000313" key="2">
    <source>
        <dbReference type="EMBL" id="TWT48688.1"/>
    </source>
</evidence>